<keyword evidence="6" id="KW-0106">Calcium</keyword>
<dbReference type="OrthoDB" id="6158912at2759"/>
<dbReference type="InterPro" id="IPR008979">
    <property type="entry name" value="Galactose-bd-like_sf"/>
</dbReference>
<evidence type="ECO:0000313" key="9">
    <source>
        <dbReference type="Proteomes" id="UP000749559"/>
    </source>
</evidence>
<evidence type="ECO:0000256" key="6">
    <source>
        <dbReference type="ARBA" id="ARBA00022837"/>
    </source>
</evidence>
<proteinExistence type="inferred from homology"/>
<dbReference type="InterPro" id="IPR006585">
    <property type="entry name" value="FTP1"/>
</dbReference>
<comment type="similarity">
    <text evidence="2">Belongs to the fucolectin family.</text>
</comment>
<dbReference type="GO" id="GO:0001868">
    <property type="term" value="P:regulation of complement activation, lectin pathway"/>
    <property type="evidence" value="ECO:0007669"/>
    <property type="project" value="UniProtKB-ARBA"/>
</dbReference>
<dbReference type="AlphaFoldDB" id="A0A8J1TBF0"/>
<comment type="caution">
    <text evidence="8">The sequence shown here is derived from an EMBL/GenBank/DDBJ whole genome shotgun (WGS) entry which is preliminary data.</text>
</comment>
<sequence>MYLLCFTFSFLIIIVPIKSMQLYSSPVLEVVDSVVPNTYYLNHGMKIQGGVPTSFPIESLDHCLLLCLTRGDACMGISYSRDECLLQEHCGLGEERQGWITVFISTGFMKDLKLTNVAVGKKSYQQNTLQKFQIKSDPENANDGHFQGIHKRGVPHPCAHSEPMSNEPWWVVDMGTTYRVSGVRVWNRQDCCGEMLTDYSIEVSPTFTRDAPMGLWERCTSFTRTPQGRSETLCCENIVLGRYLKLQMAGSGKTLTLCEIEVFGELTAKDDCACHVLAMGTLPFKI</sequence>
<comment type="subunit">
    <text evidence="3">Homotrimer.</text>
</comment>
<name>A0A8J1TBF0_OWEFU</name>
<dbReference type="Pfam" id="PF22633">
    <property type="entry name" value="F5_F8_type_C_2"/>
    <property type="match status" value="1"/>
</dbReference>
<keyword evidence="4" id="KW-0479">Metal-binding</keyword>
<dbReference type="GO" id="GO:0042806">
    <property type="term" value="F:fucose binding"/>
    <property type="evidence" value="ECO:0007669"/>
    <property type="project" value="UniProtKB-ARBA"/>
</dbReference>
<keyword evidence="9" id="KW-1185">Reference proteome</keyword>
<dbReference type="SUPFAM" id="SSF49785">
    <property type="entry name" value="Galactose-binding domain-like"/>
    <property type="match status" value="1"/>
</dbReference>
<dbReference type="GO" id="GO:0010185">
    <property type="term" value="P:regulation of cellular defense response"/>
    <property type="evidence" value="ECO:0007669"/>
    <property type="project" value="UniProtKB-ARBA"/>
</dbReference>
<dbReference type="EMBL" id="CAIIXF020000011">
    <property type="protein sequence ID" value="CAH1799527.1"/>
    <property type="molecule type" value="Genomic_DNA"/>
</dbReference>
<organism evidence="8 9">
    <name type="scientific">Owenia fusiformis</name>
    <name type="common">Polychaete worm</name>
    <dbReference type="NCBI Taxonomy" id="6347"/>
    <lineage>
        <taxon>Eukaryota</taxon>
        <taxon>Metazoa</taxon>
        <taxon>Spiralia</taxon>
        <taxon>Lophotrochozoa</taxon>
        <taxon>Annelida</taxon>
        <taxon>Polychaeta</taxon>
        <taxon>Sedentaria</taxon>
        <taxon>Canalipalpata</taxon>
        <taxon>Sabellida</taxon>
        <taxon>Oweniida</taxon>
        <taxon>Oweniidae</taxon>
        <taxon>Owenia</taxon>
    </lineage>
</organism>
<evidence type="ECO:0000256" key="2">
    <source>
        <dbReference type="ARBA" id="ARBA00010147"/>
    </source>
</evidence>
<dbReference type="GO" id="GO:0046872">
    <property type="term" value="F:metal ion binding"/>
    <property type="evidence" value="ECO:0007669"/>
    <property type="project" value="UniProtKB-KW"/>
</dbReference>
<protein>
    <submittedName>
        <fullName evidence="8">Uncharacterized protein</fullName>
    </submittedName>
</protein>
<reference evidence="8" key="1">
    <citation type="submission" date="2022-03" db="EMBL/GenBank/DDBJ databases">
        <authorList>
            <person name="Martin C."/>
        </authorList>
    </citation>
    <scope>NUCLEOTIDE SEQUENCE</scope>
</reference>
<dbReference type="PANTHER" id="PTHR45713:SF6">
    <property type="entry name" value="F5_8 TYPE C DOMAIN-CONTAINING PROTEIN"/>
    <property type="match status" value="1"/>
</dbReference>
<evidence type="ECO:0000256" key="3">
    <source>
        <dbReference type="ARBA" id="ARBA00011233"/>
    </source>
</evidence>
<keyword evidence="7" id="KW-1015">Disulfide bond</keyword>
<keyword evidence="5" id="KW-0430">Lectin</keyword>
<dbReference type="SMART" id="SM00607">
    <property type="entry name" value="FTP"/>
    <property type="match status" value="1"/>
</dbReference>
<accession>A0A8J1TBF0</accession>
<dbReference type="InterPro" id="IPR051941">
    <property type="entry name" value="BG_Antigen-Binding_Lectin"/>
</dbReference>
<dbReference type="PANTHER" id="PTHR45713">
    <property type="entry name" value="FTP DOMAIN-CONTAINING PROTEIN"/>
    <property type="match status" value="1"/>
</dbReference>
<evidence type="ECO:0000256" key="7">
    <source>
        <dbReference type="ARBA" id="ARBA00023157"/>
    </source>
</evidence>
<evidence type="ECO:0000256" key="1">
    <source>
        <dbReference type="ARBA" id="ARBA00002219"/>
    </source>
</evidence>
<dbReference type="Gene3D" id="2.60.120.260">
    <property type="entry name" value="Galactose-binding domain-like"/>
    <property type="match status" value="1"/>
</dbReference>
<dbReference type="Proteomes" id="UP000749559">
    <property type="component" value="Unassembled WGS sequence"/>
</dbReference>
<comment type="function">
    <text evidence="1">Acts as a defensive agent. Recognizes blood group fucosylated oligosaccharides including A, B, H and Lewis B-type antigens. Does not recognize Lewis A antigen and has low affinity for monovalent haptens.</text>
</comment>
<evidence type="ECO:0000313" key="8">
    <source>
        <dbReference type="EMBL" id="CAH1799527.1"/>
    </source>
</evidence>
<gene>
    <name evidence="8" type="ORF">OFUS_LOCUS23531</name>
</gene>
<evidence type="ECO:0000256" key="4">
    <source>
        <dbReference type="ARBA" id="ARBA00022723"/>
    </source>
</evidence>
<evidence type="ECO:0000256" key="5">
    <source>
        <dbReference type="ARBA" id="ARBA00022734"/>
    </source>
</evidence>